<dbReference type="InterPro" id="IPR001559">
    <property type="entry name" value="Phosphotriesterase"/>
</dbReference>
<protein>
    <submittedName>
        <fullName evidence="4">Phosphotriesterase</fullName>
    </submittedName>
</protein>
<reference evidence="4 5" key="1">
    <citation type="submission" date="2024-10" db="EMBL/GenBank/DDBJ databases">
        <title>The Natural Products Discovery Center: Release of the First 8490 Sequenced Strains for Exploring Actinobacteria Biosynthetic Diversity.</title>
        <authorList>
            <person name="Kalkreuter E."/>
            <person name="Kautsar S.A."/>
            <person name="Yang D."/>
            <person name="Bader C.D."/>
            <person name="Teijaro C.N."/>
            <person name="Fluegel L."/>
            <person name="Davis C.M."/>
            <person name="Simpson J.R."/>
            <person name="Lauterbach L."/>
            <person name="Steele A.D."/>
            <person name="Gui C."/>
            <person name="Meng S."/>
            <person name="Li G."/>
            <person name="Viehrig K."/>
            <person name="Ye F."/>
            <person name="Su P."/>
            <person name="Kiefer A.F."/>
            <person name="Nichols A."/>
            <person name="Cepeda A.J."/>
            <person name="Yan W."/>
            <person name="Fan B."/>
            <person name="Jiang Y."/>
            <person name="Adhikari A."/>
            <person name="Zheng C.-J."/>
            <person name="Schuster L."/>
            <person name="Cowan T.M."/>
            <person name="Smanski M.J."/>
            <person name="Chevrette M.G."/>
            <person name="De Carvalho L.P.S."/>
            <person name="Shen B."/>
        </authorList>
    </citation>
    <scope>NUCLEOTIDE SEQUENCE [LARGE SCALE GENOMIC DNA]</scope>
    <source>
        <strain evidence="4 5">NPDC002593</strain>
    </source>
</reference>
<dbReference type="InterPro" id="IPR032466">
    <property type="entry name" value="Metal_Hydrolase"/>
</dbReference>
<accession>A0ABW6S0A9</accession>
<dbReference type="Proteomes" id="UP001601992">
    <property type="component" value="Unassembled WGS sequence"/>
</dbReference>
<dbReference type="Pfam" id="PF02126">
    <property type="entry name" value="PTE"/>
    <property type="match status" value="1"/>
</dbReference>
<feature type="modified residue" description="N6-carboxylysine" evidence="3">
    <location>
        <position position="145"/>
    </location>
</feature>
<dbReference type="PANTHER" id="PTHR10819:SF3">
    <property type="entry name" value="PHOSPHOTRIESTERASE-RELATED PROTEIN"/>
    <property type="match status" value="1"/>
</dbReference>
<name>A0ABW6S0A9_9NOCA</name>
<keyword evidence="2" id="KW-0378">Hydrolase</keyword>
<sequence length="321" mass="35365">MIETANGAIGDDELGATLMHEHVFGLSPEIHWNWPDLPEDWDFDRRVREAADKLDEVKALGIDTIVDLTVIGLGRYVPAIAAVAALTDVRIVVSTGIYTYDALPPYFANKGPESMFGGSDRMAEFFVRDITEGIGRTGVRAGMLKCAVDRPGVTTGIARLLTAIASAHHDTGTPITVHTDSDNRRGLDAQRELRDRGVDLERVVIGHAGDSTDLDYLRTLADAGSWLGMDRFGVEFTSFEDRVATVVGLCARGYAGRMVLSHDAYCFNDRVDPDIVAQRHPNYRYPHIPTDVLPELRRRGVSDEQITTMMVDNPRAILASR</sequence>
<evidence type="ECO:0000256" key="2">
    <source>
        <dbReference type="ARBA" id="ARBA00022801"/>
    </source>
</evidence>
<evidence type="ECO:0000256" key="3">
    <source>
        <dbReference type="PROSITE-ProRule" id="PRU00679"/>
    </source>
</evidence>
<evidence type="ECO:0000256" key="1">
    <source>
        <dbReference type="ARBA" id="ARBA00022723"/>
    </source>
</evidence>
<keyword evidence="5" id="KW-1185">Reference proteome</keyword>
<proteinExistence type="inferred from homology"/>
<dbReference type="RefSeq" id="WP_387403868.1">
    <property type="nucleotide sequence ID" value="NZ_JBIAQY010000004.1"/>
</dbReference>
<organism evidence="4 5">
    <name type="scientific">Nocardia jiangxiensis</name>
    <dbReference type="NCBI Taxonomy" id="282685"/>
    <lineage>
        <taxon>Bacteria</taxon>
        <taxon>Bacillati</taxon>
        <taxon>Actinomycetota</taxon>
        <taxon>Actinomycetes</taxon>
        <taxon>Mycobacteriales</taxon>
        <taxon>Nocardiaceae</taxon>
        <taxon>Nocardia</taxon>
    </lineage>
</organism>
<evidence type="ECO:0000313" key="5">
    <source>
        <dbReference type="Proteomes" id="UP001601992"/>
    </source>
</evidence>
<dbReference type="Gene3D" id="3.20.20.140">
    <property type="entry name" value="Metal-dependent hydrolases"/>
    <property type="match status" value="1"/>
</dbReference>
<dbReference type="EMBL" id="JBIAQY010000004">
    <property type="protein sequence ID" value="MFF3569129.1"/>
    <property type="molecule type" value="Genomic_DNA"/>
</dbReference>
<dbReference type="PROSITE" id="PS51347">
    <property type="entry name" value="PHOSPHOTRIESTERASE_2"/>
    <property type="match status" value="1"/>
</dbReference>
<dbReference type="SUPFAM" id="SSF51556">
    <property type="entry name" value="Metallo-dependent hydrolases"/>
    <property type="match status" value="1"/>
</dbReference>
<comment type="similarity">
    <text evidence="3">Belongs to the metallo-dependent hydrolases superfamily. Phosphotriesterase family.</text>
</comment>
<comment type="caution">
    <text evidence="4">The sequence shown here is derived from an EMBL/GenBank/DDBJ whole genome shotgun (WGS) entry which is preliminary data.</text>
</comment>
<dbReference type="PANTHER" id="PTHR10819">
    <property type="entry name" value="PHOSPHOTRIESTERASE-RELATED"/>
    <property type="match status" value="1"/>
</dbReference>
<gene>
    <name evidence="4" type="ORF">ACFYXQ_15255</name>
</gene>
<dbReference type="PROSITE" id="PS01322">
    <property type="entry name" value="PHOSPHOTRIESTERASE_1"/>
    <property type="match status" value="1"/>
</dbReference>
<keyword evidence="1" id="KW-0479">Metal-binding</keyword>
<dbReference type="InterPro" id="IPR017947">
    <property type="entry name" value="AryldialkylPase_Zn-BS"/>
</dbReference>
<evidence type="ECO:0000313" key="4">
    <source>
        <dbReference type="EMBL" id="MFF3569129.1"/>
    </source>
</evidence>